<dbReference type="GO" id="GO:0005507">
    <property type="term" value="F:copper ion binding"/>
    <property type="evidence" value="ECO:0007669"/>
    <property type="project" value="InterPro"/>
</dbReference>
<keyword evidence="8 10" id="KW-0186">Copper</keyword>
<dbReference type="InterPro" id="IPR007533">
    <property type="entry name" value="Cyt_c_oxidase_assmbl_CtaG"/>
</dbReference>
<gene>
    <name evidence="10" type="primary">ctaG</name>
    <name evidence="12" type="ORF">HQ394_15385</name>
</gene>
<evidence type="ECO:0000256" key="4">
    <source>
        <dbReference type="ARBA" id="ARBA00015384"/>
    </source>
</evidence>
<keyword evidence="13" id="KW-1185">Reference proteome</keyword>
<sequence length="207" mass="22610">MARRASRRKTFTTALLCGVVFAMIGLSFASVPLYRMFCQATGYDGTPRTAGVQHPVQVLDRVVRVRFDANVNPALPWRFTPGQRSVDVKLGAETLVYYTARNNSDRPLTGTATFSVVPEKAAQYFSKIQCFCFTEQTLAPGQEVNMPVVFYIDPALDADPDAGDVREFTLSYTFFPAETDSGRSPVVGTADQATKTRGWAAEPSGSG</sequence>
<dbReference type="HAMAP" id="MF_00155">
    <property type="entry name" value="CtaG"/>
    <property type="match status" value="1"/>
</dbReference>
<protein>
    <recommendedName>
        <fullName evidence="4 10">Cytochrome c oxidase assembly protein CtaG</fullName>
    </recommendedName>
</protein>
<comment type="similarity">
    <text evidence="3 10">Belongs to the COX11/CtaG family.</text>
</comment>
<proteinExistence type="inferred from homology"/>
<comment type="function">
    <text evidence="1 10">Exerts its effect at some terminal stage of cytochrome c oxidase synthesis, probably by being involved in the insertion of the copper B into subunit I.</text>
</comment>
<organism evidence="12 13">
    <name type="scientific">Defluviicoccus vanus</name>
    <dbReference type="NCBI Taxonomy" id="111831"/>
    <lineage>
        <taxon>Bacteria</taxon>
        <taxon>Pseudomonadati</taxon>
        <taxon>Pseudomonadota</taxon>
        <taxon>Alphaproteobacteria</taxon>
        <taxon>Rhodospirillales</taxon>
        <taxon>Rhodospirillaceae</taxon>
        <taxon>Defluviicoccus</taxon>
    </lineage>
</organism>
<feature type="topological domain" description="Cytoplasmic" evidence="10">
    <location>
        <begin position="1"/>
        <end position="7"/>
    </location>
</feature>
<dbReference type="GO" id="GO:0008535">
    <property type="term" value="P:respiratory chain complex IV assembly"/>
    <property type="evidence" value="ECO:0007669"/>
    <property type="project" value="UniProtKB-UniRule"/>
</dbReference>
<keyword evidence="6 10" id="KW-0735">Signal-anchor</keyword>
<comment type="subcellular location">
    <subcellularLocation>
        <location evidence="2 10">Cell inner membrane</location>
        <topology evidence="2 10">Single-pass type II membrane protein</topology>
        <orientation evidence="2 10">Periplasmic side</orientation>
    </subcellularLocation>
</comment>
<dbReference type="SUPFAM" id="SSF110111">
    <property type="entry name" value="Ctag/Cox11"/>
    <property type="match status" value="1"/>
</dbReference>
<evidence type="ECO:0000256" key="8">
    <source>
        <dbReference type="ARBA" id="ARBA00023008"/>
    </source>
</evidence>
<evidence type="ECO:0000313" key="12">
    <source>
        <dbReference type="EMBL" id="QNT71357.1"/>
    </source>
</evidence>
<dbReference type="AlphaFoldDB" id="A0A7H1N6M1"/>
<evidence type="ECO:0000313" key="13">
    <source>
        <dbReference type="Proteomes" id="UP000516369"/>
    </source>
</evidence>
<evidence type="ECO:0000256" key="6">
    <source>
        <dbReference type="ARBA" id="ARBA00022968"/>
    </source>
</evidence>
<keyword evidence="9 10" id="KW-0472">Membrane</keyword>
<keyword evidence="5 10" id="KW-0812">Transmembrane</keyword>
<keyword evidence="10" id="KW-1003">Cell membrane</keyword>
<dbReference type="Proteomes" id="UP000516369">
    <property type="component" value="Chromosome"/>
</dbReference>
<dbReference type="FunFam" id="2.60.370.10:FF:000001">
    <property type="entry name" value="COX11 cytochrome c oxidase assembly homolog"/>
    <property type="match status" value="1"/>
</dbReference>
<evidence type="ECO:0000256" key="9">
    <source>
        <dbReference type="ARBA" id="ARBA00023136"/>
    </source>
</evidence>
<dbReference type="EMBL" id="CP053923">
    <property type="protein sequence ID" value="QNT71357.1"/>
    <property type="molecule type" value="Genomic_DNA"/>
</dbReference>
<accession>A0A7H1N6M1</accession>
<evidence type="ECO:0000256" key="7">
    <source>
        <dbReference type="ARBA" id="ARBA00022989"/>
    </source>
</evidence>
<dbReference type="Gene3D" id="2.60.370.10">
    <property type="entry name" value="Ctag/Cox11"/>
    <property type="match status" value="1"/>
</dbReference>
<dbReference type="PANTHER" id="PTHR21320:SF3">
    <property type="entry name" value="CYTOCHROME C OXIDASE ASSEMBLY PROTEIN COX11, MITOCHONDRIAL-RELATED"/>
    <property type="match status" value="1"/>
</dbReference>
<dbReference type="GO" id="GO:0005886">
    <property type="term" value="C:plasma membrane"/>
    <property type="evidence" value="ECO:0007669"/>
    <property type="project" value="UniProtKB-SubCell"/>
</dbReference>
<feature type="region of interest" description="Disordered" evidence="11">
    <location>
        <begin position="181"/>
        <end position="207"/>
    </location>
</feature>
<dbReference type="NCBIfam" id="NF003465">
    <property type="entry name" value="PRK05089.1"/>
    <property type="match status" value="1"/>
</dbReference>
<keyword evidence="10" id="KW-0997">Cell inner membrane</keyword>
<feature type="topological domain" description="Periplasmic" evidence="10">
    <location>
        <begin position="31"/>
        <end position="207"/>
    </location>
</feature>
<dbReference type="InterPro" id="IPR023471">
    <property type="entry name" value="CtaG/Cox11_dom_sf"/>
</dbReference>
<evidence type="ECO:0000256" key="11">
    <source>
        <dbReference type="SAM" id="MobiDB-lite"/>
    </source>
</evidence>
<dbReference type="Pfam" id="PF04442">
    <property type="entry name" value="CtaG_Cox11"/>
    <property type="match status" value="1"/>
</dbReference>
<dbReference type="KEGG" id="dvn:HQ394_15385"/>
<evidence type="ECO:0000256" key="2">
    <source>
        <dbReference type="ARBA" id="ARBA00004382"/>
    </source>
</evidence>
<keyword evidence="7 10" id="KW-1133">Transmembrane helix</keyword>
<dbReference type="PANTHER" id="PTHR21320">
    <property type="entry name" value="CYTOCHROME C OXIDASE ASSEMBLY PROTEIN COX11-RELATED"/>
    <property type="match status" value="1"/>
</dbReference>
<name>A0A7H1N6M1_9PROT</name>
<evidence type="ECO:0000256" key="1">
    <source>
        <dbReference type="ARBA" id="ARBA00004007"/>
    </source>
</evidence>
<dbReference type="RefSeq" id="WP_190263334.1">
    <property type="nucleotide sequence ID" value="NZ_CP053923.1"/>
</dbReference>
<dbReference type="PIRSF" id="PIRSF005413">
    <property type="entry name" value="COX11"/>
    <property type="match status" value="1"/>
</dbReference>
<evidence type="ECO:0000256" key="5">
    <source>
        <dbReference type="ARBA" id="ARBA00022692"/>
    </source>
</evidence>
<evidence type="ECO:0000256" key="3">
    <source>
        <dbReference type="ARBA" id="ARBA00009620"/>
    </source>
</evidence>
<evidence type="ECO:0000256" key="10">
    <source>
        <dbReference type="HAMAP-Rule" id="MF_00155"/>
    </source>
</evidence>
<reference evidence="12 13" key="1">
    <citation type="submission" date="2020-05" db="EMBL/GenBank/DDBJ databases">
        <title>Complete closed genome sequence of Defluviicoccus vanus.</title>
        <authorList>
            <person name="Bessarab I."/>
            <person name="Arumugam K."/>
            <person name="Maszenan A.M."/>
            <person name="Seviour R.J."/>
            <person name="Williams R.B."/>
        </authorList>
    </citation>
    <scope>NUCLEOTIDE SEQUENCE [LARGE SCALE GENOMIC DNA]</scope>
    <source>
        <strain evidence="12 13">Ben 114</strain>
    </source>
</reference>